<dbReference type="InterPro" id="IPR002347">
    <property type="entry name" value="SDR_fam"/>
</dbReference>
<dbReference type="EMBL" id="FJNE01000002">
    <property type="protein sequence ID" value="CZQ86705.1"/>
    <property type="molecule type" value="Genomic_DNA"/>
</dbReference>
<gene>
    <name evidence="2" type="ORF">Tpal_803</name>
</gene>
<dbReference type="GO" id="GO:0016491">
    <property type="term" value="F:oxidoreductase activity"/>
    <property type="evidence" value="ECO:0007669"/>
    <property type="project" value="UniProtKB-KW"/>
</dbReference>
<keyword evidence="1" id="KW-0560">Oxidoreductase</keyword>
<dbReference type="CDD" id="cd05327">
    <property type="entry name" value="retinol-DH_like_SDR_c_like"/>
    <property type="match status" value="1"/>
</dbReference>
<evidence type="ECO:0000256" key="1">
    <source>
        <dbReference type="ARBA" id="ARBA00023002"/>
    </source>
</evidence>
<dbReference type="RefSeq" id="WP_087031732.1">
    <property type="nucleotide sequence ID" value="NZ_FJNE01000002.1"/>
</dbReference>
<evidence type="ECO:0000313" key="3">
    <source>
        <dbReference type="Proteomes" id="UP000242754"/>
    </source>
</evidence>
<protein>
    <submittedName>
        <fullName evidence="2">Glucose/ribitol dehydrogenase</fullName>
    </submittedName>
</protein>
<dbReference type="OrthoDB" id="5786478at2"/>
<name>A0A143YDJ0_9LACT</name>
<dbReference type="PANTHER" id="PTHR43157:SF31">
    <property type="entry name" value="PHOSPHATIDYLINOSITOL-GLYCAN BIOSYNTHESIS CLASS F PROTEIN"/>
    <property type="match status" value="1"/>
</dbReference>
<keyword evidence="3" id="KW-1185">Reference proteome</keyword>
<dbReference type="PRINTS" id="PR00081">
    <property type="entry name" value="GDHRDH"/>
</dbReference>
<proteinExistence type="predicted"/>
<dbReference type="PANTHER" id="PTHR43157">
    <property type="entry name" value="PHOSPHATIDYLINOSITOL-GLYCAN BIOSYNTHESIS CLASS F PROTEIN-RELATED"/>
    <property type="match status" value="1"/>
</dbReference>
<dbReference type="InterPro" id="IPR036291">
    <property type="entry name" value="NAD(P)-bd_dom_sf"/>
</dbReference>
<sequence>MMKLRLPDELIFIKNGKAIQKKSTTAMEGKVCVITGATSGVGLEASKRLAKAGAHIVMVCRNPDKTERISREIKAGWNVPVDIIIADFSRLDEVRHAAALIIERYPKIDVLINSAGIHSTKRMYTSEGFEMVFCVNHLAPFLFTQLLIDRLKESAPARIIQVNSEGHRFNGLNPDDINWERRHYTGLRGYGASKTAQLLTVWELADLLKGSRVTINAMHPGDVKTNIGNNNGWLYRWFLHHVTWHFLKDPAISGEAIYYLASDPEMSDVSGRFFNLTIDEKPAAHALDREMGKRVWELSMEMTGLSPGKQ</sequence>
<dbReference type="AlphaFoldDB" id="A0A143YDJ0"/>
<dbReference type="STRING" id="140314.SAMN04488076_105157"/>
<reference evidence="2 3" key="1">
    <citation type="submission" date="2016-02" db="EMBL/GenBank/DDBJ databases">
        <authorList>
            <person name="Wen L."/>
            <person name="He K."/>
            <person name="Yang H."/>
        </authorList>
    </citation>
    <scope>NUCLEOTIDE SEQUENCE [LARGE SCALE GENOMIC DNA]</scope>
    <source>
        <strain evidence="2">Trichococcus palustris</strain>
    </source>
</reference>
<dbReference type="Gene3D" id="3.40.50.720">
    <property type="entry name" value="NAD(P)-binding Rossmann-like Domain"/>
    <property type="match status" value="1"/>
</dbReference>
<dbReference type="SUPFAM" id="SSF51735">
    <property type="entry name" value="NAD(P)-binding Rossmann-fold domains"/>
    <property type="match status" value="1"/>
</dbReference>
<accession>A0A143YDJ0</accession>
<evidence type="ECO:0000313" key="2">
    <source>
        <dbReference type="EMBL" id="CZQ86705.1"/>
    </source>
</evidence>
<dbReference type="Proteomes" id="UP000242754">
    <property type="component" value="Unassembled WGS sequence"/>
</dbReference>
<organism evidence="2 3">
    <name type="scientific">Trichococcus palustris</name>
    <dbReference type="NCBI Taxonomy" id="140314"/>
    <lineage>
        <taxon>Bacteria</taxon>
        <taxon>Bacillati</taxon>
        <taxon>Bacillota</taxon>
        <taxon>Bacilli</taxon>
        <taxon>Lactobacillales</taxon>
        <taxon>Carnobacteriaceae</taxon>
        <taxon>Trichococcus</taxon>
    </lineage>
</organism>
<dbReference type="Pfam" id="PF00106">
    <property type="entry name" value="adh_short"/>
    <property type="match status" value="1"/>
</dbReference>